<proteinExistence type="predicted"/>
<evidence type="ECO:0000313" key="1">
    <source>
        <dbReference type="EMBL" id="CCC81456.1"/>
    </source>
</evidence>
<accession>G4RPG1</accession>
<keyword evidence="2" id="KW-1185">Reference proteome</keyword>
<protein>
    <recommendedName>
        <fullName evidence="3">DUF2250 domain-containing protein</fullName>
    </recommendedName>
</protein>
<dbReference type="PATRIC" id="fig|768679.9.peg.810"/>
<dbReference type="Proteomes" id="UP000002654">
    <property type="component" value="Chromosome"/>
</dbReference>
<dbReference type="eggNOG" id="arCOG05388">
    <property type="taxonomic scope" value="Archaea"/>
</dbReference>
<gene>
    <name evidence="1" type="ordered locus">TTX_0802</name>
</gene>
<dbReference type="PaxDb" id="768679-TTX_0802"/>
<dbReference type="HOGENOM" id="CLU_2140235_0_0_2"/>
<dbReference type="GeneID" id="11261693"/>
<name>G4RPG1_THETK</name>
<dbReference type="AlphaFoldDB" id="G4RPG1"/>
<organism evidence="1 2">
    <name type="scientific">Thermoproteus tenax (strain ATCC 35583 / DSM 2078 / JCM 9277 / NBRC 100435 / Kra 1)</name>
    <dbReference type="NCBI Taxonomy" id="768679"/>
    <lineage>
        <taxon>Archaea</taxon>
        <taxon>Thermoproteota</taxon>
        <taxon>Thermoprotei</taxon>
        <taxon>Thermoproteales</taxon>
        <taxon>Thermoproteaceae</taxon>
        <taxon>Thermoproteus</taxon>
    </lineage>
</organism>
<dbReference type="RefSeq" id="WP_014126712.1">
    <property type="nucleotide sequence ID" value="NC_016070.1"/>
</dbReference>
<sequence>MELSDLEKKILAHLYAFGPDTPSLIAHRLLGSAGWRPVVPVEDVERACAHLEELGLIERYKGSLKGKVTSSIKPWLKVKQRNPERKGSGIYYYLTKRGKQLGGYLYKEVFRNKARSS</sequence>
<dbReference type="EMBL" id="FN869859">
    <property type="protein sequence ID" value="CCC81456.1"/>
    <property type="molecule type" value="Genomic_DNA"/>
</dbReference>
<evidence type="ECO:0000313" key="2">
    <source>
        <dbReference type="Proteomes" id="UP000002654"/>
    </source>
</evidence>
<dbReference type="KEGG" id="ttn:TTX_0802"/>
<evidence type="ECO:0008006" key="3">
    <source>
        <dbReference type="Google" id="ProtNLM"/>
    </source>
</evidence>
<reference evidence="1 2" key="1">
    <citation type="journal article" date="2011" name="PLoS ONE">
        <title>The complete genome sequence of Thermoproteus tenax: a physiologically versatile member of the Crenarchaeota.</title>
        <authorList>
            <person name="Siebers B."/>
            <person name="Zaparty M."/>
            <person name="Raddatz G."/>
            <person name="Tjaden B."/>
            <person name="Albers S.V."/>
            <person name="Bell S.D."/>
            <person name="Blombach F."/>
            <person name="Kletzin A."/>
            <person name="Kyrpides N."/>
            <person name="Lanz C."/>
            <person name="Plagens A."/>
            <person name="Rampp M."/>
            <person name="Rosinus A."/>
            <person name="von Jan M."/>
            <person name="Makarova K.S."/>
            <person name="Klenk H.P."/>
            <person name="Schuster S.C."/>
            <person name="Hensel R."/>
        </authorList>
    </citation>
    <scope>NUCLEOTIDE SEQUENCE [LARGE SCALE GENOMIC DNA]</scope>
    <source>
        <strain evidence="2">ATCC 35583 / DSM 2078 / JCM 9277 / NBRC 100435 / Kra 1</strain>
    </source>
</reference>